<dbReference type="AlphaFoldDB" id="A0AAE8LY05"/>
<dbReference type="InterPro" id="IPR022085">
    <property type="entry name" value="OpdG"/>
</dbReference>
<accession>A0AAE8LY05</accession>
<dbReference type="EMBL" id="ONZP01000016">
    <property type="protein sequence ID" value="SPJ70656.1"/>
    <property type="molecule type" value="Genomic_DNA"/>
</dbReference>
<comment type="caution">
    <text evidence="1">The sequence shown here is derived from an EMBL/GenBank/DDBJ whole genome shotgun (WGS) entry which is preliminary data.</text>
</comment>
<evidence type="ECO:0000313" key="2">
    <source>
        <dbReference type="Proteomes" id="UP001187734"/>
    </source>
</evidence>
<dbReference type="Pfam" id="PF12311">
    <property type="entry name" value="DUF3632"/>
    <property type="match status" value="1"/>
</dbReference>
<proteinExistence type="predicted"/>
<gene>
    <name evidence="1" type="ORF">FTOL_00384</name>
</gene>
<organism evidence="1 2">
    <name type="scientific">Fusarium torulosum</name>
    <dbReference type="NCBI Taxonomy" id="33205"/>
    <lineage>
        <taxon>Eukaryota</taxon>
        <taxon>Fungi</taxon>
        <taxon>Dikarya</taxon>
        <taxon>Ascomycota</taxon>
        <taxon>Pezizomycotina</taxon>
        <taxon>Sordariomycetes</taxon>
        <taxon>Hypocreomycetidae</taxon>
        <taxon>Hypocreales</taxon>
        <taxon>Nectriaceae</taxon>
        <taxon>Fusarium</taxon>
    </lineage>
</organism>
<evidence type="ECO:0000313" key="1">
    <source>
        <dbReference type="EMBL" id="SPJ70656.1"/>
    </source>
</evidence>
<protein>
    <submittedName>
        <fullName evidence="1">Uncharacterized protein</fullName>
    </submittedName>
</protein>
<keyword evidence="2" id="KW-1185">Reference proteome</keyword>
<dbReference type="Proteomes" id="UP001187734">
    <property type="component" value="Unassembled WGS sequence"/>
</dbReference>
<name>A0AAE8LY05_9HYPO</name>
<sequence length="302" mass="33902">MDSQNHAQSSPETTKWLTYINTRIEEEKEEAFPQDHYYEIVRDMLLQSDDSDKAISQAIENFYSHYIAGFSEEDFGGRQPPEYQAGNELNGIAVIVFEAVAEIPFTDPKQDVLSRFLIGIAKNVADKFDEKDPKFVCYDWAFQAAAVDRWNACTLNAGPLDYQGPGVAEAINTWISTAALIAKLFQANLLGEYGPLWVSADFKKAFEAQTDRDFTKLPLLQAQILAAANYILLAGEAFAKKAKESSKKRSYVLDASKWKLWASKLQEVADKVGKDAEFGLKLKAQEAHDKMVELFPEAFEEG</sequence>
<reference evidence="1" key="1">
    <citation type="submission" date="2018-03" db="EMBL/GenBank/DDBJ databases">
        <authorList>
            <person name="Guldener U."/>
        </authorList>
    </citation>
    <scope>NUCLEOTIDE SEQUENCE</scope>
</reference>